<feature type="compositionally biased region" description="Polar residues" evidence="4">
    <location>
        <begin position="127"/>
        <end position="136"/>
    </location>
</feature>
<dbReference type="Proteomes" id="UP000018468">
    <property type="component" value="Linkage group LG7"/>
</dbReference>
<dbReference type="PANTHER" id="PTHR15635:SF10">
    <property type="entry name" value="COILED-COIL DOMAIN-CONTAINING PROTEIN 9B"/>
    <property type="match status" value="1"/>
</dbReference>
<dbReference type="AlphaFoldDB" id="W5N5E7"/>
<evidence type="ECO:0000256" key="3">
    <source>
        <dbReference type="SAM" id="Coils"/>
    </source>
</evidence>
<dbReference type="STRING" id="7918.ENSLOCP00000015856"/>
<evidence type="ECO:0000256" key="4">
    <source>
        <dbReference type="SAM" id="MobiDB-lite"/>
    </source>
</evidence>
<dbReference type="EMBL" id="AHAT01019014">
    <property type="status" value="NOT_ANNOTATED_CDS"/>
    <property type="molecule type" value="Genomic_DNA"/>
</dbReference>
<dbReference type="eggNOG" id="ENOG502S0JY">
    <property type="taxonomic scope" value="Eukaryota"/>
</dbReference>
<dbReference type="InterPro" id="IPR029336">
    <property type="entry name" value="DUF4594"/>
</dbReference>
<sequence>MHRPNNSPDVMFKKKEQKDAELDKKIEALRKKNEALMKRYQEVEEDKKRAEEEGMAFLSRRAKAEDLTITIKKSPNEARVVTKKPGSGSPLSLRKGQKEAAVGDNGQQKQETSSLHLNQGKRIVSEKMSQNRTTNPVGLKGFFEEEENKESAGTGRQIPFSKALDNKVKYNLCYTGNRVHLSTSYVCSESLHYATERTRLAERQGSHRMGHSSGNIRSQFQYCIQSIFLSYPKKKPREQCLNSQTIDGFGGTGILDLVGSVWPCSEDAVKYGPKAHADLDVLTFKEEQMEYIRWKKEREQIDRERVARHKNAKGQWRRAWDIDKTEN</sequence>
<dbReference type="OMA" id="HEREHPR"/>
<dbReference type="EMBL" id="AHAT01019013">
    <property type="status" value="NOT_ANNOTATED_CDS"/>
    <property type="molecule type" value="Genomic_DNA"/>
</dbReference>
<keyword evidence="1" id="KW-0597">Phosphoprotein</keyword>
<evidence type="ECO:0000313" key="6">
    <source>
        <dbReference type="Proteomes" id="UP000018468"/>
    </source>
</evidence>
<organism evidence="5 6">
    <name type="scientific">Lepisosteus oculatus</name>
    <name type="common">Spotted gar</name>
    <dbReference type="NCBI Taxonomy" id="7918"/>
    <lineage>
        <taxon>Eukaryota</taxon>
        <taxon>Metazoa</taxon>
        <taxon>Chordata</taxon>
        <taxon>Craniata</taxon>
        <taxon>Vertebrata</taxon>
        <taxon>Euteleostomi</taxon>
        <taxon>Actinopterygii</taxon>
        <taxon>Neopterygii</taxon>
        <taxon>Holostei</taxon>
        <taxon>Semionotiformes</taxon>
        <taxon>Lepisosteidae</taxon>
        <taxon>Lepisosteus</taxon>
    </lineage>
</organism>
<dbReference type="EMBL" id="AHAT01019016">
    <property type="status" value="NOT_ANNOTATED_CDS"/>
    <property type="molecule type" value="Genomic_DNA"/>
</dbReference>
<reference evidence="6" key="1">
    <citation type="submission" date="2011-12" db="EMBL/GenBank/DDBJ databases">
        <title>The Draft Genome of Lepisosteus oculatus.</title>
        <authorList>
            <consortium name="The Broad Institute Genome Assembly &amp; Analysis Group"/>
            <consortium name="Computational R&amp;D Group"/>
            <consortium name="and Sequencing Platform"/>
            <person name="Di Palma F."/>
            <person name="Alfoldi J."/>
            <person name="Johnson J."/>
            <person name="Berlin A."/>
            <person name="Gnerre S."/>
            <person name="Jaffe D."/>
            <person name="MacCallum I."/>
            <person name="Young S."/>
            <person name="Walker B.J."/>
            <person name="Lander E.S."/>
            <person name="Lindblad-Toh K."/>
        </authorList>
    </citation>
    <scope>NUCLEOTIDE SEQUENCE [LARGE SCALE GENOMIC DNA]</scope>
</reference>
<protein>
    <submittedName>
        <fullName evidence="5">Coiled-coil domain containing 9B</fullName>
    </submittedName>
</protein>
<dbReference type="GeneTree" id="ENSGT00530000063950"/>
<feature type="compositionally biased region" description="Basic and acidic residues" evidence="4">
    <location>
        <begin position="318"/>
        <end position="327"/>
    </location>
</feature>
<reference evidence="5" key="2">
    <citation type="submission" date="2025-08" db="UniProtKB">
        <authorList>
            <consortium name="Ensembl"/>
        </authorList>
    </citation>
    <scope>IDENTIFICATION</scope>
</reference>
<evidence type="ECO:0000313" key="5">
    <source>
        <dbReference type="Ensembl" id="ENSLOCP00000015856.1"/>
    </source>
</evidence>
<feature type="region of interest" description="Disordered" evidence="4">
    <location>
        <begin position="76"/>
        <end position="137"/>
    </location>
</feature>
<feature type="compositionally biased region" description="Basic residues" evidence="4">
    <location>
        <begin position="306"/>
        <end position="316"/>
    </location>
</feature>
<proteinExistence type="predicted"/>
<keyword evidence="6" id="KW-1185">Reference proteome</keyword>
<dbReference type="Ensembl" id="ENSLOCT00000015886.1">
    <property type="protein sequence ID" value="ENSLOCP00000015856.1"/>
    <property type="gene ID" value="ENSLOCG00000012881.1"/>
</dbReference>
<dbReference type="Bgee" id="ENSLOCG00000012881">
    <property type="expression patterns" value="Expressed in heart and 10 other cell types or tissues"/>
</dbReference>
<dbReference type="EMBL" id="AHAT01019015">
    <property type="status" value="NOT_ANNOTATED_CDS"/>
    <property type="molecule type" value="Genomic_DNA"/>
</dbReference>
<feature type="coiled-coil region" evidence="3">
    <location>
        <begin position="12"/>
        <end position="53"/>
    </location>
</feature>
<dbReference type="HOGENOM" id="CLU_059134_0_0_1"/>
<reference evidence="5" key="3">
    <citation type="submission" date="2025-09" db="UniProtKB">
        <authorList>
            <consortium name="Ensembl"/>
        </authorList>
    </citation>
    <scope>IDENTIFICATION</scope>
</reference>
<evidence type="ECO:0000256" key="2">
    <source>
        <dbReference type="ARBA" id="ARBA00023054"/>
    </source>
</evidence>
<dbReference type="InParanoid" id="W5N5E7"/>
<dbReference type="Pfam" id="PF15266">
    <property type="entry name" value="DUF4594"/>
    <property type="match status" value="1"/>
</dbReference>
<dbReference type="PANTHER" id="PTHR15635">
    <property type="entry name" value="COILED-COIL DOMAIN CONTAINING PROTEIN 9"/>
    <property type="match status" value="1"/>
</dbReference>
<evidence type="ECO:0000256" key="1">
    <source>
        <dbReference type="ARBA" id="ARBA00022553"/>
    </source>
</evidence>
<keyword evidence="2 3" id="KW-0175">Coiled coil</keyword>
<accession>W5N5E7</accession>
<name>W5N5E7_LEPOC</name>
<feature type="region of interest" description="Disordered" evidence="4">
    <location>
        <begin position="306"/>
        <end position="327"/>
    </location>
</feature>
<feature type="compositionally biased region" description="Polar residues" evidence="4">
    <location>
        <begin position="105"/>
        <end position="117"/>
    </location>
</feature>